<dbReference type="InterPro" id="IPR005152">
    <property type="entry name" value="Lipase_secreted"/>
</dbReference>
<dbReference type="HOGENOM" id="CLU_092300_0_0_11"/>
<sequence>MKSRAWWAAGVSVAALVMGAVTAPAAMAEPADFYTPPSELPAGANGDLIKSEPSPLLLSVPGSNGAWPATATKIMYRSEDAKGAPVAVTGTYLEPSNPWTGQGARPLVAAAVGTHGQGDQCAPSKLFNTGIEYQFPTDVMVGYESIWVNTLLLNGIAVVVTDYEGLGTPGDHTYVNREAEAHAVLDSVRAAQQLPNTGIPADGPV</sequence>
<feature type="chain" id="PRO_5038499373" evidence="1">
    <location>
        <begin position="29"/>
        <end position="205"/>
    </location>
</feature>
<proteinExistence type="predicted"/>
<dbReference type="Pfam" id="PF03583">
    <property type="entry name" value="LIP"/>
    <property type="match status" value="1"/>
</dbReference>
<dbReference type="Proteomes" id="UP000002204">
    <property type="component" value="Chromosome"/>
</dbReference>
<dbReference type="EMBL" id="AP008957">
    <property type="protein sequence ID" value="BAH30722.1"/>
    <property type="molecule type" value="Genomic_DNA"/>
</dbReference>
<organism evidence="2 3">
    <name type="scientific">Rhodococcus erythropolis (strain PR4 / NBRC 100887)</name>
    <dbReference type="NCBI Taxonomy" id="234621"/>
    <lineage>
        <taxon>Bacteria</taxon>
        <taxon>Bacillati</taxon>
        <taxon>Actinomycetota</taxon>
        <taxon>Actinomycetes</taxon>
        <taxon>Mycobacteriales</taxon>
        <taxon>Nocardiaceae</taxon>
        <taxon>Rhodococcus</taxon>
        <taxon>Rhodococcus erythropolis group</taxon>
    </lineage>
</organism>
<dbReference type="eggNOG" id="COG2267">
    <property type="taxonomic scope" value="Bacteria"/>
</dbReference>
<name>C0ZLF4_RHOE4</name>
<dbReference type="Gene3D" id="3.40.50.1820">
    <property type="entry name" value="alpha/beta hydrolase"/>
    <property type="match status" value="1"/>
</dbReference>
<keyword evidence="2" id="KW-0378">Hydrolase</keyword>
<dbReference type="InterPro" id="IPR029058">
    <property type="entry name" value="AB_hydrolase_fold"/>
</dbReference>
<accession>C0ZLF4</accession>
<protein>
    <submittedName>
        <fullName evidence="2">Putative hydrolase</fullName>
    </submittedName>
</protein>
<evidence type="ECO:0000256" key="1">
    <source>
        <dbReference type="SAM" id="SignalP"/>
    </source>
</evidence>
<dbReference type="GO" id="GO:0016042">
    <property type="term" value="P:lipid catabolic process"/>
    <property type="evidence" value="ECO:0007669"/>
    <property type="project" value="InterPro"/>
</dbReference>
<feature type="signal peptide" evidence="1">
    <location>
        <begin position="1"/>
        <end position="28"/>
    </location>
</feature>
<dbReference type="PANTHER" id="PTHR34853">
    <property type="match status" value="1"/>
</dbReference>
<dbReference type="PANTHER" id="PTHR34853:SF1">
    <property type="entry name" value="LIPASE 5"/>
    <property type="match status" value="1"/>
</dbReference>
<gene>
    <name evidence="2" type="ordered locus">RER_00140</name>
</gene>
<dbReference type="GO" id="GO:0004806">
    <property type="term" value="F:triacylglycerol lipase activity"/>
    <property type="evidence" value="ECO:0007669"/>
    <property type="project" value="InterPro"/>
</dbReference>
<reference evidence="3" key="1">
    <citation type="submission" date="2005-03" db="EMBL/GenBank/DDBJ databases">
        <title>Comparison of the complete genome sequences of Rhodococcus erythropolis PR4 and Rhodococcus opacus B4.</title>
        <authorList>
            <person name="Takarada H."/>
            <person name="Sekine M."/>
            <person name="Hosoyama A."/>
            <person name="Yamada R."/>
            <person name="Fujisawa T."/>
            <person name="Omata S."/>
            <person name="Shimizu A."/>
            <person name="Tsukatani N."/>
            <person name="Tanikawa S."/>
            <person name="Fujita N."/>
            <person name="Harayama S."/>
        </authorList>
    </citation>
    <scope>NUCLEOTIDE SEQUENCE [LARGE SCALE GENOMIC DNA]</scope>
    <source>
        <strain evidence="3">PR4 / NBRC 100887</strain>
    </source>
</reference>
<reference evidence="2 3" key="2">
    <citation type="journal article" date="2006" name="Environ. Microbiol.">
        <title>Sequence analysis of three plasmids harboured in Rhodococcus erythropolis strain PR4.</title>
        <authorList>
            <person name="Sekine M."/>
            <person name="Tanikawa S."/>
            <person name="Omata S."/>
            <person name="Saito M."/>
            <person name="Fujisawa T."/>
            <person name="Tsukatani N."/>
            <person name="Tajima T."/>
            <person name="Sekigawa T."/>
            <person name="Kosugi H."/>
            <person name="Matsuo Y."/>
            <person name="Nishiko R."/>
            <person name="Imamura K."/>
            <person name="Ito M."/>
            <person name="Narita H."/>
            <person name="Tago S."/>
            <person name="Fujita N."/>
            <person name="Harayama S."/>
        </authorList>
    </citation>
    <scope>NUCLEOTIDE SEQUENCE [LARGE SCALE GENOMIC DNA]</scope>
    <source>
        <strain evidence="3">PR4 / NBRC 100887</strain>
    </source>
</reference>
<dbReference type="KEGG" id="rer:RER_00140"/>
<evidence type="ECO:0000313" key="2">
    <source>
        <dbReference type="EMBL" id="BAH30722.1"/>
    </source>
</evidence>
<keyword evidence="1" id="KW-0732">Signal</keyword>
<evidence type="ECO:0000313" key="3">
    <source>
        <dbReference type="Proteomes" id="UP000002204"/>
    </source>
</evidence>
<dbReference type="ESTHER" id="rhoer-c3jlf3">
    <property type="family name" value="Fungal-Bact_LIP"/>
</dbReference>
<dbReference type="AlphaFoldDB" id="C0ZLF4"/>